<keyword evidence="7" id="KW-1133">Transmembrane helix</keyword>
<dbReference type="Gene3D" id="3.30.450.20">
    <property type="entry name" value="PAS domain"/>
    <property type="match status" value="1"/>
</dbReference>
<keyword evidence="11" id="KW-1185">Reference proteome</keyword>
<dbReference type="Gene3D" id="3.40.50.2300">
    <property type="match status" value="1"/>
</dbReference>
<keyword evidence="4" id="KW-0902">Two-component regulatory system</keyword>
<reference evidence="10 11" key="1">
    <citation type="submission" date="2023-08" db="EMBL/GenBank/DDBJ databases">
        <title>Pathogen: clinical or host-associated sample.</title>
        <authorList>
            <person name="Hergert J."/>
            <person name="Casey R."/>
            <person name="Wagner J."/>
            <person name="Young E.L."/>
            <person name="Oakeson K.F."/>
        </authorList>
    </citation>
    <scope>NUCLEOTIDE SEQUENCE [LARGE SCALE GENOMIC DNA]</scope>
    <source>
        <strain evidence="10 11">1760953</strain>
    </source>
</reference>
<dbReference type="SUPFAM" id="SSF47384">
    <property type="entry name" value="Homodimeric domain of signal transducing histidine kinase"/>
    <property type="match status" value="1"/>
</dbReference>
<evidence type="ECO:0000313" key="11">
    <source>
        <dbReference type="Proteomes" id="UP001234585"/>
    </source>
</evidence>
<evidence type="ECO:0000313" key="10">
    <source>
        <dbReference type="EMBL" id="WLR96764.1"/>
    </source>
</evidence>
<keyword evidence="3 5" id="KW-0597">Phosphoprotein</keyword>
<dbReference type="SMART" id="SM00448">
    <property type="entry name" value="REC"/>
    <property type="match status" value="1"/>
</dbReference>
<gene>
    <name evidence="10" type="ORF">Q9313_13790</name>
</gene>
<evidence type="ECO:0000256" key="4">
    <source>
        <dbReference type="ARBA" id="ARBA00023012"/>
    </source>
</evidence>
<keyword evidence="7" id="KW-0472">Membrane</keyword>
<dbReference type="Pfam" id="PF00072">
    <property type="entry name" value="Response_reg"/>
    <property type="match status" value="1"/>
</dbReference>
<feature type="region of interest" description="Disordered" evidence="6">
    <location>
        <begin position="1"/>
        <end position="38"/>
    </location>
</feature>
<dbReference type="InterPro" id="IPR011006">
    <property type="entry name" value="CheY-like_superfamily"/>
</dbReference>
<protein>
    <recommendedName>
        <fullName evidence="2">histidine kinase</fullName>
        <ecNumber evidence="2">2.7.13.3</ecNumber>
    </recommendedName>
</protein>
<dbReference type="RefSeq" id="WP_306036996.1">
    <property type="nucleotide sequence ID" value="NZ_CP132302.1"/>
</dbReference>
<sequence>MSEPVKLQSRLQAEFAEAPSRPAHGRPDGEVTRDASASAAPARESHAAIRAVIAGAGLLCAVLVLITGMASGFYIAAAGLGLTGIAGAMFLFLSRRPPAGIETVHDRGWERSETSEILSAIHDVLGDIIVTRTLDGRILRANAVLGALTGVADVEGRTLEALGLSFRSQASAHRYDVDVQTASGMRIYSWHDVTVRDPASGELVVQSIARDVTEERRAEGEREKARQRAEAASAAKSRLLATVSHEIRTPLSGILGMSHLLGQTRLTAEQKNYLAGMRQSGHALVQLVDDLLDFSSIEAGRFQLRPSEEPVRPMLESVVEMLSPRAHEKGIEIGSFVSADVPGLLLYDAARLRQVLYNVVGNAVKFTHTGGVLLETMLDGDAIVIRVTDTGPGMRPDEQARIFEEFEQTGSAAQRSGGTGLGLAISARILSEAGGALTLESAPGRGSTFTIRMPVEARLRPSRGTRKSVLRGSLVFLLAPAGPASAALVRTIGALGGACHLATSVEEAENVMRHLAARGETLTDIIVDNRLAGVFRRELADMAFLRESAARRIYLVNPEDRGSRAIGKGEGYDSWLIRPLRERSLVEVLRGRMKGVEVRDAINDNRPILKDPPPVAPDPRAAASSGIRILLAEDDPVNAMLVRSVLERAGHTVRHVPDYPALVSALGGATDAGPFAPELIVTDLGMPGGEGQEMIARIVRCDYGNARLPVMVLTADNRTGLAEELLSIGADAVLAKPADPARLLGEIARIARRARA</sequence>
<dbReference type="GO" id="GO:0005524">
    <property type="term" value="F:ATP binding"/>
    <property type="evidence" value="ECO:0007669"/>
    <property type="project" value="UniProtKB-KW"/>
</dbReference>
<dbReference type="GO" id="GO:0000155">
    <property type="term" value="F:phosphorelay sensor kinase activity"/>
    <property type="evidence" value="ECO:0007669"/>
    <property type="project" value="InterPro"/>
</dbReference>
<dbReference type="PANTHER" id="PTHR45339">
    <property type="entry name" value="HYBRID SIGNAL TRANSDUCTION HISTIDINE KINASE J"/>
    <property type="match status" value="1"/>
</dbReference>
<dbReference type="PROSITE" id="PS50109">
    <property type="entry name" value="HIS_KIN"/>
    <property type="match status" value="1"/>
</dbReference>
<dbReference type="PRINTS" id="PR00344">
    <property type="entry name" value="BCTRLSENSOR"/>
</dbReference>
<keyword evidence="10" id="KW-0547">Nucleotide-binding</keyword>
<dbReference type="Proteomes" id="UP001234585">
    <property type="component" value="Chromosome"/>
</dbReference>
<dbReference type="Pfam" id="PF02518">
    <property type="entry name" value="HATPase_c"/>
    <property type="match status" value="1"/>
</dbReference>
<keyword evidence="7" id="KW-0812">Transmembrane</keyword>
<feature type="transmembrane region" description="Helical" evidence="7">
    <location>
        <begin position="72"/>
        <end position="93"/>
    </location>
</feature>
<dbReference type="Gene3D" id="1.10.287.130">
    <property type="match status" value="1"/>
</dbReference>
<dbReference type="EC" id="2.7.13.3" evidence="2"/>
<feature type="transmembrane region" description="Helical" evidence="7">
    <location>
        <begin position="47"/>
        <end position="66"/>
    </location>
</feature>
<dbReference type="EMBL" id="CP132302">
    <property type="protein sequence ID" value="WLR96764.1"/>
    <property type="molecule type" value="Genomic_DNA"/>
</dbReference>
<dbReference type="Gene3D" id="3.30.565.10">
    <property type="entry name" value="Histidine kinase-like ATPase, C-terminal domain"/>
    <property type="match status" value="1"/>
</dbReference>
<dbReference type="CDD" id="cd16922">
    <property type="entry name" value="HATPase_EvgS-ArcB-TorS-like"/>
    <property type="match status" value="1"/>
</dbReference>
<dbReference type="InterPro" id="IPR003594">
    <property type="entry name" value="HATPase_dom"/>
</dbReference>
<evidence type="ECO:0000256" key="1">
    <source>
        <dbReference type="ARBA" id="ARBA00000085"/>
    </source>
</evidence>
<accession>A0AA50H3R4</accession>
<dbReference type="Pfam" id="PF00512">
    <property type="entry name" value="HisKA"/>
    <property type="match status" value="1"/>
</dbReference>
<keyword evidence="10" id="KW-0067">ATP-binding</keyword>
<dbReference type="InterPro" id="IPR004358">
    <property type="entry name" value="Sig_transdc_His_kin-like_C"/>
</dbReference>
<dbReference type="SUPFAM" id="SSF55785">
    <property type="entry name" value="PYP-like sensor domain (PAS domain)"/>
    <property type="match status" value="1"/>
</dbReference>
<feature type="domain" description="Histidine kinase" evidence="8">
    <location>
        <begin position="242"/>
        <end position="457"/>
    </location>
</feature>
<evidence type="ECO:0000256" key="2">
    <source>
        <dbReference type="ARBA" id="ARBA00012438"/>
    </source>
</evidence>
<dbReference type="PANTHER" id="PTHR45339:SF1">
    <property type="entry name" value="HYBRID SIGNAL TRANSDUCTION HISTIDINE KINASE J"/>
    <property type="match status" value="1"/>
</dbReference>
<organism evidence="10 11">
    <name type="scientific">Shinella sumterensis</name>
    <dbReference type="NCBI Taxonomy" id="1967501"/>
    <lineage>
        <taxon>Bacteria</taxon>
        <taxon>Pseudomonadati</taxon>
        <taxon>Pseudomonadota</taxon>
        <taxon>Alphaproteobacteria</taxon>
        <taxon>Hyphomicrobiales</taxon>
        <taxon>Rhizobiaceae</taxon>
        <taxon>Shinella</taxon>
    </lineage>
</organism>
<evidence type="ECO:0000256" key="5">
    <source>
        <dbReference type="PROSITE-ProRule" id="PRU00169"/>
    </source>
</evidence>
<dbReference type="AlphaFoldDB" id="A0AA50H3R4"/>
<proteinExistence type="predicted"/>
<feature type="modified residue" description="4-aspartylphosphate" evidence="5">
    <location>
        <position position="683"/>
    </location>
</feature>
<evidence type="ECO:0000259" key="9">
    <source>
        <dbReference type="PROSITE" id="PS50110"/>
    </source>
</evidence>
<dbReference type="PROSITE" id="PS50110">
    <property type="entry name" value="RESPONSE_REGULATORY"/>
    <property type="match status" value="1"/>
</dbReference>
<dbReference type="InterPro" id="IPR035965">
    <property type="entry name" value="PAS-like_dom_sf"/>
</dbReference>
<dbReference type="SUPFAM" id="SSF55874">
    <property type="entry name" value="ATPase domain of HSP90 chaperone/DNA topoisomerase II/histidine kinase"/>
    <property type="match status" value="1"/>
</dbReference>
<dbReference type="InterPro" id="IPR001789">
    <property type="entry name" value="Sig_transdc_resp-reg_receiver"/>
</dbReference>
<evidence type="ECO:0000256" key="3">
    <source>
        <dbReference type="ARBA" id="ARBA00022553"/>
    </source>
</evidence>
<dbReference type="InterPro" id="IPR005467">
    <property type="entry name" value="His_kinase_dom"/>
</dbReference>
<dbReference type="InterPro" id="IPR036097">
    <property type="entry name" value="HisK_dim/P_sf"/>
</dbReference>
<comment type="catalytic activity">
    <reaction evidence="1">
        <text>ATP + protein L-histidine = ADP + protein N-phospho-L-histidine.</text>
        <dbReference type="EC" id="2.7.13.3"/>
    </reaction>
</comment>
<evidence type="ECO:0000259" key="8">
    <source>
        <dbReference type="PROSITE" id="PS50109"/>
    </source>
</evidence>
<dbReference type="SMART" id="SM00388">
    <property type="entry name" value="HisKA"/>
    <property type="match status" value="1"/>
</dbReference>
<feature type="domain" description="Response regulatory" evidence="9">
    <location>
        <begin position="628"/>
        <end position="751"/>
    </location>
</feature>
<dbReference type="SMART" id="SM00387">
    <property type="entry name" value="HATPase_c"/>
    <property type="match status" value="1"/>
</dbReference>
<name>A0AA50H3R4_9HYPH</name>
<dbReference type="SUPFAM" id="SSF52172">
    <property type="entry name" value="CheY-like"/>
    <property type="match status" value="1"/>
</dbReference>
<dbReference type="InterPro" id="IPR003661">
    <property type="entry name" value="HisK_dim/P_dom"/>
</dbReference>
<dbReference type="CDD" id="cd00082">
    <property type="entry name" value="HisKA"/>
    <property type="match status" value="1"/>
</dbReference>
<dbReference type="InterPro" id="IPR036890">
    <property type="entry name" value="HATPase_C_sf"/>
</dbReference>
<evidence type="ECO:0000256" key="6">
    <source>
        <dbReference type="SAM" id="MobiDB-lite"/>
    </source>
</evidence>
<evidence type="ECO:0000256" key="7">
    <source>
        <dbReference type="SAM" id="Phobius"/>
    </source>
</evidence>
<dbReference type="CDD" id="cd17546">
    <property type="entry name" value="REC_hyHK_CKI1_RcsC-like"/>
    <property type="match status" value="1"/>
</dbReference>